<keyword evidence="3" id="KW-1185">Reference proteome</keyword>
<evidence type="ECO:0000256" key="1">
    <source>
        <dbReference type="SAM" id="MobiDB-lite"/>
    </source>
</evidence>
<dbReference type="EMBL" id="JOJR01000068">
    <property type="protein sequence ID" value="RCN47079.1"/>
    <property type="molecule type" value="Genomic_DNA"/>
</dbReference>
<evidence type="ECO:0000313" key="3">
    <source>
        <dbReference type="Proteomes" id="UP000252519"/>
    </source>
</evidence>
<accession>A0A368GUU0</accession>
<sequence length="136" mass="14804">MPTNDAINEKKRSEKKNQSPLLQALLESGRHNVIATTGRCSASAEGEHIRKADGDHSVLQTLLNAPMSSPHGAMSEDGGLSPQRQNAPLLDQKQLLSMPMHDPSDNSTTTRIKLHLAYVFYQLAKATANTNENSTN</sequence>
<protein>
    <submittedName>
        <fullName evidence="2">Uncharacterized protein</fullName>
    </submittedName>
</protein>
<comment type="caution">
    <text evidence="2">The sequence shown here is derived from an EMBL/GenBank/DDBJ whole genome shotgun (WGS) entry which is preliminary data.</text>
</comment>
<feature type="region of interest" description="Disordered" evidence="1">
    <location>
        <begin position="66"/>
        <end position="85"/>
    </location>
</feature>
<reference evidence="2 3" key="1">
    <citation type="submission" date="2014-10" db="EMBL/GenBank/DDBJ databases">
        <title>Draft genome of the hookworm Ancylostoma caninum.</title>
        <authorList>
            <person name="Mitreva M."/>
        </authorList>
    </citation>
    <scope>NUCLEOTIDE SEQUENCE [LARGE SCALE GENOMIC DNA]</scope>
    <source>
        <strain evidence="2 3">Baltimore</strain>
    </source>
</reference>
<dbReference type="OrthoDB" id="5876975at2759"/>
<gene>
    <name evidence="2" type="ORF">ANCCAN_06910</name>
</gene>
<dbReference type="AlphaFoldDB" id="A0A368GUU0"/>
<dbReference type="Proteomes" id="UP000252519">
    <property type="component" value="Unassembled WGS sequence"/>
</dbReference>
<name>A0A368GUU0_ANCCA</name>
<evidence type="ECO:0000313" key="2">
    <source>
        <dbReference type="EMBL" id="RCN47079.1"/>
    </source>
</evidence>
<organism evidence="2 3">
    <name type="scientific">Ancylostoma caninum</name>
    <name type="common">Dog hookworm</name>
    <dbReference type="NCBI Taxonomy" id="29170"/>
    <lineage>
        <taxon>Eukaryota</taxon>
        <taxon>Metazoa</taxon>
        <taxon>Ecdysozoa</taxon>
        <taxon>Nematoda</taxon>
        <taxon>Chromadorea</taxon>
        <taxon>Rhabditida</taxon>
        <taxon>Rhabditina</taxon>
        <taxon>Rhabditomorpha</taxon>
        <taxon>Strongyloidea</taxon>
        <taxon>Ancylostomatidae</taxon>
        <taxon>Ancylostomatinae</taxon>
        <taxon>Ancylostoma</taxon>
    </lineage>
</organism>
<proteinExistence type="predicted"/>